<feature type="chain" id="PRO_5013437003" evidence="2">
    <location>
        <begin position="20"/>
        <end position="177"/>
    </location>
</feature>
<dbReference type="PANTHER" id="PTHR10612:SF34">
    <property type="entry name" value="APOLIPOPROTEIN D"/>
    <property type="match status" value="1"/>
</dbReference>
<protein>
    <submittedName>
        <fullName evidence="4">Outer membrane lipoprotein blc</fullName>
    </submittedName>
</protein>
<dbReference type="SUPFAM" id="SSF50814">
    <property type="entry name" value="Lipocalins"/>
    <property type="match status" value="1"/>
</dbReference>
<proteinExistence type="inferred from homology"/>
<dbReference type="GO" id="GO:0006950">
    <property type="term" value="P:response to stress"/>
    <property type="evidence" value="ECO:0007669"/>
    <property type="project" value="UniProtKB-ARBA"/>
</dbReference>
<evidence type="ECO:0000259" key="3">
    <source>
        <dbReference type="Pfam" id="PF08212"/>
    </source>
</evidence>
<dbReference type="InterPro" id="IPR047202">
    <property type="entry name" value="Lipocalin_Blc-like_dom"/>
</dbReference>
<dbReference type="PANTHER" id="PTHR10612">
    <property type="entry name" value="APOLIPOPROTEIN D"/>
    <property type="match status" value="1"/>
</dbReference>
<dbReference type="PROSITE" id="PS51257">
    <property type="entry name" value="PROKAR_LIPOPROTEIN"/>
    <property type="match status" value="1"/>
</dbReference>
<evidence type="ECO:0000313" key="4">
    <source>
        <dbReference type="EMBL" id="ALO16776.1"/>
    </source>
</evidence>
<dbReference type="Gene3D" id="2.40.128.20">
    <property type="match status" value="1"/>
</dbReference>
<dbReference type="OrthoDB" id="329806at2"/>
<gene>
    <name evidence="4" type="primary">blc</name>
    <name evidence="4" type="ORF">L21SP5_03161</name>
</gene>
<comment type="similarity">
    <text evidence="1 2">Belongs to the calycin superfamily. Lipocalin family.</text>
</comment>
<feature type="domain" description="Lipocalin/cytosolic fatty-acid binding" evidence="3">
    <location>
        <begin position="35"/>
        <end position="175"/>
    </location>
</feature>
<keyword evidence="4" id="KW-0449">Lipoprotein</keyword>
<dbReference type="Proteomes" id="UP000064893">
    <property type="component" value="Chromosome"/>
</dbReference>
<dbReference type="InterPro" id="IPR000566">
    <property type="entry name" value="Lipocln_cytosolic_FA-bd_dom"/>
</dbReference>
<dbReference type="Pfam" id="PF08212">
    <property type="entry name" value="Lipocalin_2"/>
    <property type="match status" value="1"/>
</dbReference>
<dbReference type="KEGG" id="blq:L21SP5_03161"/>
<dbReference type="AlphaFoldDB" id="A0A0S2I2X9"/>
<dbReference type="RefSeq" id="WP_057954127.1">
    <property type="nucleotide sequence ID" value="NZ_CP013118.1"/>
</dbReference>
<dbReference type="EMBL" id="CP013118">
    <property type="protein sequence ID" value="ALO16776.1"/>
    <property type="molecule type" value="Genomic_DNA"/>
</dbReference>
<dbReference type="InterPro" id="IPR022271">
    <property type="entry name" value="Lipocalin_ApoD"/>
</dbReference>
<feature type="signal peptide" evidence="2">
    <location>
        <begin position="1"/>
        <end position="19"/>
    </location>
</feature>
<keyword evidence="2" id="KW-0732">Signal</keyword>
<evidence type="ECO:0000313" key="5">
    <source>
        <dbReference type="Proteomes" id="UP000064893"/>
    </source>
</evidence>
<dbReference type="PIRSF" id="PIRSF036893">
    <property type="entry name" value="Lipocalin_ApoD"/>
    <property type="match status" value="1"/>
</dbReference>
<dbReference type="CDD" id="cd19438">
    <property type="entry name" value="lipocalin_Blc-like"/>
    <property type="match status" value="1"/>
</dbReference>
<reference evidence="4 5" key="1">
    <citation type="submission" date="2015-11" db="EMBL/GenBank/DDBJ databases">
        <title>Description and complete genome sequence of a novel strain predominating in hypersaline microbial mats and representing a new family of the Bacteriodetes phylum.</title>
        <authorList>
            <person name="Spring S."/>
            <person name="Bunk B."/>
            <person name="Sproer C."/>
            <person name="Klenk H.-P."/>
        </authorList>
    </citation>
    <scope>NUCLEOTIDE SEQUENCE [LARGE SCALE GENOMIC DNA]</scope>
    <source>
        <strain evidence="4 5">L21-Spi-D4</strain>
    </source>
</reference>
<name>A0A0S2I2X9_9BACT</name>
<dbReference type="InterPro" id="IPR002446">
    <property type="entry name" value="Lipocalin_bac"/>
</dbReference>
<evidence type="ECO:0000256" key="2">
    <source>
        <dbReference type="PIRNR" id="PIRNR036893"/>
    </source>
</evidence>
<evidence type="ECO:0000256" key="1">
    <source>
        <dbReference type="ARBA" id="ARBA00006889"/>
    </source>
</evidence>
<dbReference type="InterPro" id="IPR012674">
    <property type="entry name" value="Calycin"/>
</dbReference>
<keyword evidence="5" id="KW-1185">Reference proteome</keyword>
<accession>A0A0S2I2X9</accession>
<dbReference type="PRINTS" id="PR01171">
    <property type="entry name" value="BCTLIPOCALIN"/>
</dbReference>
<organism evidence="4 5">
    <name type="scientific">Salinivirga cyanobacteriivorans</name>
    <dbReference type="NCBI Taxonomy" id="1307839"/>
    <lineage>
        <taxon>Bacteria</taxon>
        <taxon>Pseudomonadati</taxon>
        <taxon>Bacteroidota</taxon>
        <taxon>Bacteroidia</taxon>
        <taxon>Bacteroidales</taxon>
        <taxon>Salinivirgaceae</taxon>
        <taxon>Salinivirga</taxon>
    </lineage>
</organism>
<dbReference type="STRING" id="1307839.L21SP5_03161"/>
<sequence precursor="true">MYKSLAFSIILSIVFFSCSMPKFNPDTTQAIKSLHVDRYMGKWYEIYRLPMRAEKDLVNVTATYTLRNDNRIDVLNEGYKHHPGGKHKKAKALAWQPNPEIDGALIVRFFGLFKADYLILALDDDYQWAVVSTLSRKYAWVLAREPDISTDLEQKLLDTAQSFNIDTSRFIKTVQQW</sequence>